<organism evidence="2 3">
    <name type="scientific">Lentinula lateritia</name>
    <dbReference type="NCBI Taxonomy" id="40482"/>
    <lineage>
        <taxon>Eukaryota</taxon>
        <taxon>Fungi</taxon>
        <taxon>Dikarya</taxon>
        <taxon>Basidiomycota</taxon>
        <taxon>Agaricomycotina</taxon>
        <taxon>Agaricomycetes</taxon>
        <taxon>Agaricomycetidae</taxon>
        <taxon>Agaricales</taxon>
        <taxon>Marasmiineae</taxon>
        <taxon>Omphalotaceae</taxon>
        <taxon>Lentinula</taxon>
    </lineage>
</organism>
<reference evidence="2" key="2">
    <citation type="journal article" date="2023" name="Proc. Natl. Acad. Sci. U.S.A.">
        <title>A global phylogenomic analysis of the shiitake genus Lentinula.</title>
        <authorList>
            <person name="Sierra-Patev S."/>
            <person name="Min B."/>
            <person name="Naranjo-Ortiz M."/>
            <person name="Looney B."/>
            <person name="Konkel Z."/>
            <person name="Slot J.C."/>
            <person name="Sakamoto Y."/>
            <person name="Steenwyk J.L."/>
            <person name="Rokas A."/>
            <person name="Carro J."/>
            <person name="Camarero S."/>
            <person name="Ferreira P."/>
            <person name="Molpeceres G."/>
            <person name="Ruiz-Duenas F.J."/>
            <person name="Serrano A."/>
            <person name="Henrissat B."/>
            <person name="Drula E."/>
            <person name="Hughes K.W."/>
            <person name="Mata J.L."/>
            <person name="Ishikawa N.K."/>
            <person name="Vargas-Isla R."/>
            <person name="Ushijima S."/>
            <person name="Smith C.A."/>
            <person name="Donoghue J."/>
            <person name="Ahrendt S."/>
            <person name="Andreopoulos W."/>
            <person name="He G."/>
            <person name="LaButti K."/>
            <person name="Lipzen A."/>
            <person name="Ng V."/>
            <person name="Riley R."/>
            <person name="Sandor L."/>
            <person name="Barry K."/>
            <person name="Martinez A.T."/>
            <person name="Xiao Y."/>
            <person name="Gibbons J.G."/>
            <person name="Terashima K."/>
            <person name="Grigoriev I.V."/>
            <person name="Hibbett D."/>
        </authorList>
    </citation>
    <scope>NUCLEOTIDE SEQUENCE</scope>
    <source>
        <strain evidence="2">Sp2 HRB7682 ss15</strain>
    </source>
</reference>
<dbReference type="PANTHER" id="PTHR21310">
    <property type="entry name" value="AMINOGLYCOSIDE PHOSPHOTRANSFERASE-RELATED-RELATED"/>
    <property type="match status" value="1"/>
</dbReference>
<dbReference type="AlphaFoldDB" id="A0A9W9E0Z4"/>
<evidence type="ECO:0000313" key="3">
    <source>
        <dbReference type="Proteomes" id="UP001150238"/>
    </source>
</evidence>
<dbReference type="GO" id="GO:0016301">
    <property type="term" value="F:kinase activity"/>
    <property type="evidence" value="ECO:0007669"/>
    <property type="project" value="UniProtKB-KW"/>
</dbReference>
<protein>
    <submittedName>
        <fullName evidence="2">Kinase-like domain-containing protein</fullName>
    </submittedName>
</protein>
<feature type="domain" description="Aminoglycoside phosphotransferase" evidence="1">
    <location>
        <begin position="152"/>
        <end position="206"/>
    </location>
</feature>
<dbReference type="SUPFAM" id="SSF56112">
    <property type="entry name" value="Protein kinase-like (PK-like)"/>
    <property type="match status" value="1"/>
</dbReference>
<reference evidence="2" key="1">
    <citation type="submission" date="2022-08" db="EMBL/GenBank/DDBJ databases">
        <authorList>
            <consortium name="DOE Joint Genome Institute"/>
            <person name="Min B."/>
            <person name="Riley R."/>
            <person name="Sierra-Patev S."/>
            <person name="Naranjo-Ortiz M."/>
            <person name="Looney B."/>
            <person name="Konkel Z."/>
            <person name="Slot J.C."/>
            <person name="Sakamoto Y."/>
            <person name="Steenwyk J.L."/>
            <person name="Rokas A."/>
            <person name="Carro J."/>
            <person name="Camarero S."/>
            <person name="Ferreira P."/>
            <person name="Molpeceres G."/>
            <person name="Ruiz-Duenas F.J."/>
            <person name="Serrano A."/>
            <person name="Henrissat B."/>
            <person name="Drula E."/>
            <person name="Hughes K.W."/>
            <person name="Mata J.L."/>
            <person name="Ishikawa N.K."/>
            <person name="Vargas-Isla R."/>
            <person name="Ushijima S."/>
            <person name="Smith C.A."/>
            <person name="Ahrendt S."/>
            <person name="Andreopoulos W."/>
            <person name="He G."/>
            <person name="Labutti K."/>
            <person name="Lipzen A."/>
            <person name="Ng V."/>
            <person name="Sandor L."/>
            <person name="Barry K."/>
            <person name="Martinez A.T."/>
            <person name="Xiao Y."/>
            <person name="Gibbons J.G."/>
            <person name="Terashima K."/>
            <person name="Hibbett D.S."/>
            <person name="Grigoriev I.V."/>
        </authorList>
    </citation>
    <scope>NUCLEOTIDE SEQUENCE</scope>
    <source>
        <strain evidence="2">Sp2 HRB7682 ss15</strain>
    </source>
</reference>
<sequence>MSCSGPTVYETSINEFKTAVIMRNKPRSRSAPPFSTHDFGVGWELREDGYELEDLHMDPSDLAEFSSVEIFRDLHPRTMYWVDEDKVLKLFSYLIDVSVIVANMDLARTRLPVPRVLRYGRSGNCSYILMERIPHSTLAIEMDQLGMNFMPWQLTQTMDHIVRELADLGLTHNDLVPRNVLVDKNGMISSIIDWDPCTPHHRGGEYARKIRNFDLHWRYGEKEWYHIFLRYSFDRTGEEISIGCSKRHPKLYLQWPLVKSKASQLIYPPVTDRRNQSFSRQNICPITVEPVNDGAHQRFSLSESHSRYGMNCDLEKY</sequence>
<keyword evidence="2" id="KW-0808">Transferase</keyword>
<dbReference type="PANTHER" id="PTHR21310:SF15">
    <property type="entry name" value="AMINOGLYCOSIDE PHOSPHOTRANSFERASE DOMAIN-CONTAINING PROTEIN"/>
    <property type="match status" value="1"/>
</dbReference>
<name>A0A9W9E0Z4_9AGAR</name>
<proteinExistence type="predicted"/>
<dbReference type="Proteomes" id="UP001150238">
    <property type="component" value="Unassembled WGS sequence"/>
</dbReference>
<gene>
    <name evidence="2" type="ORF">C8J55DRAFT_554502</name>
</gene>
<dbReference type="InterPro" id="IPR011009">
    <property type="entry name" value="Kinase-like_dom_sf"/>
</dbReference>
<dbReference type="InterPro" id="IPR002575">
    <property type="entry name" value="Aminoglycoside_PTrfase"/>
</dbReference>
<evidence type="ECO:0000259" key="1">
    <source>
        <dbReference type="Pfam" id="PF01636"/>
    </source>
</evidence>
<accession>A0A9W9E0Z4</accession>
<dbReference type="InterPro" id="IPR051678">
    <property type="entry name" value="AGP_Transferase"/>
</dbReference>
<dbReference type="Pfam" id="PF01636">
    <property type="entry name" value="APH"/>
    <property type="match status" value="1"/>
</dbReference>
<dbReference type="EMBL" id="JANVFS010000002">
    <property type="protein sequence ID" value="KAJ4494892.1"/>
    <property type="molecule type" value="Genomic_DNA"/>
</dbReference>
<dbReference type="Gene3D" id="3.90.1200.10">
    <property type="match status" value="1"/>
</dbReference>
<dbReference type="CDD" id="cd05120">
    <property type="entry name" value="APH_ChoK_like"/>
    <property type="match status" value="1"/>
</dbReference>
<keyword evidence="2" id="KW-0418">Kinase</keyword>
<comment type="caution">
    <text evidence="2">The sequence shown here is derived from an EMBL/GenBank/DDBJ whole genome shotgun (WGS) entry which is preliminary data.</text>
</comment>
<evidence type="ECO:0000313" key="2">
    <source>
        <dbReference type="EMBL" id="KAJ4494892.1"/>
    </source>
</evidence>